<feature type="chain" id="PRO_5046625476" evidence="2">
    <location>
        <begin position="22"/>
        <end position="271"/>
    </location>
</feature>
<evidence type="ECO:0000256" key="1">
    <source>
        <dbReference type="SAM" id="MobiDB-lite"/>
    </source>
</evidence>
<evidence type="ECO:0000256" key="2">
    <source>
        <dbReference type="SAM" id="SignalP"/>
    </source>
</evidence>
<feature type="compositionally biased region" description="Basic and acidic residues" evidence="1">
    <location>
        <begin position="130"/>
        <end position="140"/>
    </location>
</feature>
<dbReference type="Pfam" id="PF08904">
    <property type="entry name" value="EipB_like"/>
    <property type="match status" value="1"/>
</dbReference>
<protein>
    <submittedName>
        <fullName evidence="3">Cell envelope integrity EipB family protein</fullName>
    </submittedName>
</protein>
<evidence type="ECO:0000313" key="4">
    <source>
        <dbReference type="Proteomes" id="UP001526430"/>
    </source>
</evidence>
<reference evidence="3 4" key="1">
    <citation type="submission" date="2022-10" db="EMBL/GenBank/DDBJ databases">
        <title>Roseococcus glaciei nov., sp. nov., isolated from glacier.</title>
        <authorList>
            <person name="Liu Q."/>
            <person name="Xin Y.-H."/>
        </authorList>
    </citation>
    <scope>NUCLEOTIDE SEQUENCE [LARGE SCALE GENOMIC DNA]</scope>
    <source>
        <strain evidence="3 4">MDT2-1-1</strain>
    </source>
</reference>
<name>A0ABT3NTI8_9PROT</name>
<dbReference type="EMBL" id="JAPFQI010000003">
    <property type="protein sequence ID" value="MCW8085481.1"/>
    <property type="molecule type" value="Genomic_DNA"/>
</dbReference>
<keyword evidence="2" id="KW-0732">Signal</keyword>
<feature type="region of interest" description="Disordered" evidence="1">
    <location>
        <begin position="116"/>
        <end position="140"/>
    </location>
</feature>
<dbReference type="RefSeq" id="WP_301589379.1">
    <property type="nucleotide sequence ID" value="NZ_JAPFQI010000003.1"/>
</dbReference>
<comment type="caution">
    <text evidence="3">The sequence shown here is derived from an EMBL/GenBank/DDBJ whole genome shotgun (WGS) entry which is preliminary data.</text>
</comment>
<evidence type="ECO:0000313" key="3">
    <source>
        <dbReference type="EMBL" id="MCW8085481.1"/>
    </source>
</evidence>
<organism evidence="3 4">
    <name type="scientific">Sabulicella glaciei</name>
    <dbReference type="NCBI Taxonomy" id="2984948"/>
    <lineage>
        <taxon>Bacteria</taxon>
        <taxon>Pseudomonadati</taxon>
        <taxon>Pseudomonadota</taxon>
        <taxon>Alphaproteobacteria</taxon>
        <taxon>Acetobacterales</taxon>
        <taxon>Acetobacteraceae</taxon>
        <taxon>Sabulicella</taxon>
    </lineage>
</organism>
<keyword evidence="4" id="KW-1185">Reference proteome</keyword>
<feature type="signal peptide" evidence="2">
    <location>
        <begin position="1"/>
        <end position="21"/>
    </location>
</feature>
<proteinExistence type="predicted"/>
<gene>
    <name evidence="3" type="ORF">OF850_07575</name>
</gene>
<sequence>MMRRTLLAAAAALSITVPAWAAPEPGHEAMLAHRGAYRLSLDTARDTSSVTQARGVMLFEVVDACDSWAARQRFSLVLTDRDGNTVETSSDYSTLEAKDGSALRFSLTQMTEGAVTSRVSGEARATPEGGRVRYADPTPREDALPQGTLFPMIHTIRALAAARAGQRILAVPLFDGTSADGAQDTTTVMTGPWQEAQASTAFPALSSQGSVRMRIAFFDRTPDAQAGAGTPDYEVSLRYYANGVADELKMDFGDFVVNGTLGELEAVPSPC</sequence>
<accession>A0ABT3NTI8</accession>
<dbReference type="Proteomes" id="UP001526430">
    <property type="component" value="Unassembled WGS sequence"/>
</dbReference>
<dbReference type="InterPro" id="IPR015000">
    <property type="entry name" value="EipB-like"/>
</dbReference>